<dbReference type="EMBL" id="GBRH01244845">
    <property type="protein sequence ID" value="JAD53050.1"/>
    <property type="molecule type" value="Transcribed_RNA"/>
</dbReference>
<name>A0A0A9AVX5_ARUDO</name>
<evidence type="ECO:0000313" key="1">
    <source>
        <dbReference type="EMBL" id="JAD53050.1"/>
    </source>
</evidence>
<accession>A0A0A9AVX5</accession>
<proteinExistence type="predicted"/>
<protein>
    <submittedName>
        <fullName evidence="1">Uncharacterized protein</fullName>
    </submittedName>
</protein>
<reference evidence="1" key="2">
    <citation type="journal article" date="2015" name="Data Brief">
        <title>Shoot transcriptome of the giant reed, Arundo donax.</title>
        <authorList>
            <person name="Barrero R.A."/>
            <person name="Guerrero F.D."/>
            <person name="Moolhuijzen P."/>
            <person name="Goolsby J.A."/>
            <person name="Tidwell J."/>
            <person name="Bellgard S.E."/>
            <person name="Bellgard M.I."/>
        </authorList>
    </citation>
    <scope>NUCLEOTIDE SEQUENCE</scope>
    <source>
        <tissue evidence="1">Shoot tissue taken approximately 20 cm above the soil surface</tissue>
    </source>
</reference>
<organism evidence="1">
    <name type="scientific">Arundo donax</name>
    <name type="common">Giant reed</name>
    <name type="synonym">Donax arundinaceus</name>
    <dbReference type="NCBI Taxonomy" id="35708"/>
    <lineage>
        <taxon>Eukaryota</taxon>
        <taxon>Viridiplantae</taxon>
        <taxon>Streptophyta</taxon>
        <taxon>Embryophyta</taxon>
        <taxon>Tracheophyta</taxon>
        <taxon>Spermatophyta</taxon>
        <taxon>Magnoliopsida</taxon>
        <taxon>Liliopsida</taxon>
        <taxon>Poales</taxon>
        <taxon>Poaceae</taxon>
        <taxon>PACMAD clade</taxon>
        <taxon>Arundinoideae</taxon>
        <taxon>Arundineae</taxon>
        <taxon>Arundo</taxon>
    </lineage>
</organism>
<reference evidence="1" key="1">
    <citation type="submission" date="2014-09" db="EMBL/GenBank/DDBJ databases">
        <authorList>
            <person name="Magalhaes I.L.F."/>
            <person name="Oliveira U."/>
            <person name="Santos F.R."/>
            <person name="Vidigal T.H.D.A."/>
            <person name="Brescovit A.D."/>
            <person name="Santos A.J."/>
        </authorList>
    </citation>
    <scope>NUCLEOTIDE SEQUENCE</scope>
    <source>
        <tissue evidence="1">Shoot tissue taken approximately 20 cm above the soil surface</tissue>
    </source>
</reference>
<sequence length="15" mass="1753">MFCTIWFNSPSDFSA</sequence>